<keyword evidence="2 6" id="KW-0812">Transmembrane</keyword>
<gene>
    <name evidence="8" type="ORF">V1264_002385</name>
</gene>
<evidence type="ECO:0000256" key="4">
    <source>
        <dbReference type="ARBA" id="ARBA00023136"/>
    </source>
</evidence>
<dbReference type="EMBL" id="JBAMIC010000001">
    <property type="protein sequence ID" value="KAK7116764.1"/>
    <property type="molecule type" value="Genomic_DNA"/>
</dbReference>
<dbReference type="InterPro" id="IPR036719">
    <property type="entry name" value="Neuro-gated_channel_TM_sf"/>
</dbReference>
<name>A0AAN9GQ78_9CAEN</name>
<dbReference type="InterPro" id="IPR006201">
    <property type="entry name" value="Neur_channel"/>
</dbReference>
<dbReference type="Pfam" id="PF02931">
    <property type="entry name" value="Neur_chan_LBD"/>
    <property type="match status" value="1"/>
</dbReference>
<reference evidence="8 9" key="1">
    <citation type="submission" date="2024-02" db="EMBL/GenBank/DDBJ databases">
        <title>Chromosome-scale genome assembly of the rough periwinkle Littorina saxatilis.</title>
        <authorList>
            <person name="De Jode A."/>
            <person name="Faria R."/>
            <person name="Formenti G."/>
            <person name="Sims Y."/>
            <person name="Smith T.P."/>
            <person name="Tracey A."/>
            <person name="Wood J.M.D."/>
            <person name="Zagrodzka Z.B."/>
            <person name="Johannesson K."/>
            <person name="Butlin R.K."/>
            <person name="Leder E.H."/>
        </authorList>
    </citation>
    <scope>NUCLEOTIDE SEQUENCE [LARGE SCALE GENOMIC DNA]</scope>
    <source>
        <strain evidence="8">Snail1</strain>
        <tissue evidence="8">Muscle</tissue>
    </source>
</reference>
<dbReference type="SUPFAM" id="SSF90112">
    <property type="entry name" value="Neurotransmitter-gated ion-channel transmembrane pore"/>
    <property type="match status" value="1"/>
</dbReference>
<organism evidence="8 9">
    <name type="scientific">Littorina saxatilis</name>
    <dbReference type="NCBI Taxonomy" id="31220"/>
    <lineage>
        <taxon>Eukaryota</taxon>
        <taxon>Metazoa</taxon>
        <taxon>Spiralia</taxon>
        <taxon>Lophotrochozoa</taxon>
        <taxon>Mollusca</taxon>
        <taxon>Gastropoda</taxon>
        <taxon>Caenogastropoda</taxon>
        <taxon>Littorinimorpha</taxon>
        <taxon>Littorinoidea</taxon>
        <taxon>Littorinidae</taxon>
        <taxon>Littorina</taxon>
    </lineage>
</organism>
<dbReference type="Proteomes" id="UP001374579">
    <property type="component" value="Unassembled WGS sequence"/>
</dbReference>
<feature type="domain" description="Neurotransmitter-gated ion-channel ligand-binding" evidence="7">
    <location>
        <begin position="337"/>
        <end position="527"/>
    </location>
</feature>
<feature type="transmembrane region" description="Helical" evidence="6">
    <location>
        <begin position="584"/>
        <end position="606"/>
    </location>
</feature>
<feature type="transmembrane region" description="Helical" evidence="6">
    <location>
        <begin position="626"/>
        <end position="651"/>
    </location>
</feature>
<evidence type="ECO:0000259" key="7">
    <source>
        <dbReference type="Pfam" id="PF02931"/>
    </source>
</evidence>
<dbReference type="InterPro" id="IPR036734">
    <property type="entry name" value="Neur_chan_lig-bd_sf"/>
</dbReference>
<keyword evidence="4 6" id="KW-0472">Membrane</keyword>
<evidence type="ECO:0000256" key="6">
    <source>
        <dbReference type="SAM" id="Phobius"/>
    </source>
</evidence>
<feature type="compositionally biased region" description="Polar residues" evidence="5">
    <location>
        <begin position="278"/>
        <end position="306"/>
    </location>
</feature>
<dbReference type="PANTHER" id="PTHR18945">
    <property type="entry name" value="NEUROTRANSMITTER GATED ION CHANNEL"/>
    <property type="match status" value="1"/>
</dbReference>
<dbReference type="Gene3D" id="1.20.58.390">
    <property type="entry name" value="Neurotransmitter-gated ion-channel transmembrane domain"/>
    <property type="match status" value="1"/>
</dbReference>
<evidence type="ECO:0000313" key="9">
    <source>
        <dbReference type="Proteomes" id="UP001374579"/>
    </source>
</evidence>
<evidence type="ECO:0000256" key="5">
    <source>
        <dbReference type="SAM" id="MobiDB-lite"/>
    </source>
</evidence>
<evidence type="ECO:0000256" key="1">
    <source>
        <dbReference type="ARBA" id="ARBA00004141"/>
    </source>
</evidence>
<dbReference type="InterPro" id="IPR038050">
    <property type="entry name" value="Neuro_actylchol_rec"/>
</dbReference>
<dbReference type="GO" id="GO:0004888">
    <property type="term" value="F:transmembrane signaling receptor activity"/>
    <property type="evidence" value="ECO:0007669"/>
    <property type="project" value="InterPro"/>
</dbReference>
<feature type="transmembrane region" description="Helical" evidence="6">
    <location>
        <begin position="560"/>
        <end position="577"/>
    </location>
</feature>
<comment type="subcellular location">
    <subcellularLocation>
        <location evidence="1">Membrane</location>
        <topology evidence="1">Multi-pass membrane protein</topology>
    </subcellularLocation>
</comment>
<evidence type="ECO:0000256" key="2">
    <source>
        <dbReference type="ARBA" id="ARBA00022692"/>
    </source>
</evidence>
<dbReference type="GO" id="GO:0016020">
    <property type="term" value="C:membrane"/>
    <property type="evidence" value="ECO:0007669"/>
    <property type="project" value="UniProtKB-SubCell"/>
</dbReference>
<comment type="caution">
    <text evidence="8">The sequence shown here is derived from an EMBL/GenBank/DDBJ whole genome shotgun (WGS) entry which is preliminary data.</text>
</comment>
<dbReference type="InterPro" id="IPR006202">
    <property type="entry name" value="Neur_chan_lig-bd"/>
</dbReference>
<dbReference type="AlphaFoldDB" id="A0AAN9GQ78"/>
<protein>
    <recommendedName>
        <fullName evidence="7">Neurotransmitter-gated ion-channel ligand-binding domain-containing protein</fullName>
    </recommendedName>
</protein>
<dbReference type="GO" id="GO:0005230">
    <property type="term" value="F:extracellular ligand-gated monoatomic ion channel activity"/>
    <property type="evidence" value="ECO:0007669"/>
    <property type="project" value="InterPro"/>
</dbReference>
<keyword evidence="3 6" id="KW-1133">Transmembrane helix</keyword>
<dbReference type="SUPFAM" id="SSF63712">
    <property type="entry name" value="Nicotinic receptor ligand binding domain-like"/>
    <property type="match status" value="1"/>
</dbReference>
<evidence type="ECO:0000256" key="3">
    <source>
        <dbReference type="ARBA" id="ARBA00022989"/>
    </source>
</evidence>
<feature type="transmembrane region" description="Helical" evidence="6">
    <location>
        <begin position="528"/>
        <end position="548"/>
    </location>
</feature>
<proteinExistence type="predicted"/>
<evidence type="ECO:0000313" key="8">
    <source>
        <dbReference type="EMBL" id="KAK7116764.1"/>
    </source>
</evidence>
<sequence>MDEQGKSHIFYSQASITQARDSQEDGELVVDNITWIHPLGSQEFSSTANSQIPVYSNPYPSVYSKGTITRNLQEALQRNSDMMLDNVTLMQEMSADVNPHGSYGQGRLGGSTTLLASKLDSAVQQTSDLMLDNVMLDNQTSNPDQAEHMCRSPAGFIDEVSLSRKLEDALEKNKALLVDNATLIQQLSGKDLDDLRHADSQQFCDRLIEIVGHQQNTDHEKMNQGWHNHAPGPHSSDSRHHVYILNPAPKSSLKPSRLEGNLDLPLDSISGYKISGPTTSGSVMHPSFTSSRFGNPATQRTNSSDSFHLRDQSRFSPACQDDVGGHDLTPRPIDGTPREYDHQVTVELKCTFLKINDIDTLSQQFEAEVYIQAKWEEVAFVSMSEEELDLLTHEDLWSPYLIISNAAGEFDHERRSFVVRYEEGYEAPVVSFRWRFKGLFREPLELAHFPFDVQDLTVDVSTERCVDEIKMKQDQHALSAVSTRAFQDSHEWTIYKHVECTHHTSGLEYASSTIHPIIVFSTRVRRKVWYFVWNIVLICFLVMLLSFMTISIEPSSSDRLSNTMTLFLTMVAFKLVVKQSLPTISYLTYLDIYVLGSMIYLVIFALENSAMITMGRWLDKDLVEKYDELFCMVLVFIVVTFHLVFIIHIQFTALKRHRLMKFNDRKYELDARDLVRRMKQKNISRGPKT</sequence>
<dbReference type="Gene3D" id="2.70.170.10">
    <property type="entry name" value="Neurotransmitter-gated ion-channel ligand-binding domain"/>
    <property type="match status" value="1"/>
</dbReference>
<feature type="region of interest" description="Disordered" evidence="5">
    <location>
        <begin position="278"/>
        <end position="338"/>
    </location>
</feature>
<accession>A0AAN9GQ78</accession>
<keyword evidence="9" id="KW-1185">Reference proteome</keyword>